<accession>A0A151X2A6</accession>
<proteinExistence type="predicted"/>
<reference evidence="2 3" key="1">
    <citation type="submission" date="2015-09" db="EMBL/GenBank/DDBJ databases">
        <title>Trachymyrmex zeteki WGS genome.</title>
        <authorList>
            <person name="Nygaard S."/>
            <person name="Hu H."/>
            <person name="Boomsma J."/>
            <person name="Zhang G."/>
        </authorList>
    </citation>
    <scope>NUCLEOTIDE SEQUENCE [LARGE SCALE GENOMIC DNA]</scope>
    <source>
        <strain evidence="2">Tzet28-1</strain>
        <tissue evidence="2">Whole body</tissue>
    </source>
</reference>
<protein>
    <submittedName>
        <fullName evidence="2">Uncharacterized protein</fullName>
    </submittedName>
</protein>
<evidence type="ECO:0000256" key="1">
    <source>
        <dbReference type="SAM" id="Phobius"/>
    </source>
</evidence>
<organism evidence="2 3">
    <name type="scientific">Mycetomoellerius zeteki</name>
    <dbReference type="NCBI Taxonomy" id="64791"/>
    <lineage>
        <taxon>Eukaryota</taxon>
        <taxon>Metazoa</taxon>
        <taxon>Ecdysozoa</taxon>
        <taxon>Arthropoda</taxon>
        <taxon>Hexapoda</taxon>
        <taxon>Insecta</taxon>
        <taxon>Pterygota</taxon>
        <taxon>Neoptera</taxon>
        <taxon>Endopterygota</taxon>
        <taxon>Hymenoptera</taxon>
        <taxon>Apocrita</taxon>
        <taxon>Aculeata</taxon>
        <taxon>Formicoidea</taxon>
        <taxon>Formicidae</taxon>
        <taxon>Myrmicinae</taxon>
        <taxon>Mycetomoellerius</taxon>
    </lineage>
</organism>
<evidence type="ECO:0000313" key="2">
    <source>
        <dbReference type="EMBL" id="KYQ54544.1"/>
    </source>
</evidence>
<dbReference type="AlphaFoldDB" id="A0A151X2A6"/>
<dbReference type="EMBL" id="KQ982579">
    <property type="protein sequence ID" value="KYQ54544.1"/>
    <property type="molecule type" value="Genomic_DNA"/>
</dbReference>
<keyword evidence="1" id="KW-1133">Transmembrane helix</keyword>
<sequence>MFLKKKPVCNFAALEQKPNNLLQISTTTILAGTAVSVNSSRLCNIASQTKINSVAIQDFRKQITLNPISLNISICSCSLGPMSILADDLASKKSALTSSMSSFLILVLSLTFAAKAAGVKSCTTYLRVVFVPSSPRLDKASSSICNPSVTALSFTICSISCLEYGRVLIIRRRSNKSRGMPCGEIMSSVPLISQRPRFVAKITIGAIALSNARCR</sequence>
<evidence type="ECO:0000313" key="3">
    <source>
        <dbReference type="Proteomes" id="UP000075809"/>
    </source>
</evidence>
<name>A0A151X2A6_9HYME</name>
<dbReference type="Proteomes" id="UP000075809">
    <property type="component" value="Unassembled WGS sequence"/>
</dbReference>
<keyword evidence="1" id="KW-0472">Membrane</keyword>
<gene>
    <name evidence="2" type="ORF">ALC60_06568</name>
</gene>
<keyword evidence="3" id="KW-1185">Reference proteome</keyword>
<feature type="transmembrane region" description="Helical" evidence="1">
    <location>
        <begin position="103"/>
        <end position="128"/>
    </location>
</feature>
<keyword evidence="1" id="KW-0812">Transmembrane</keyword>